<dbReference type="KEGG" id="poz:I0K15_17690"/>
<keyword evidence="3" id="KW-1185">Reference proteome</keyword>
<dbReference type="RefSeq" id="WP_196102799.1">
    <property type="nucleotide sequence ID" value="NZ_CP064942.1"/>
</dbReference>
<accession>A0A7S9LRE2</accession>
<sequence length="137" mass="14262">MIRPPLAMLALTLPLILTACGDRDPEVQAPEPEPDLRVAVVEAVELGRTTGGWIVSVTAQDPRGVVQDLELEPAGRSGGLVVYDLQAETSETMQARVGQRGRVAIFVPNEDLAGATGVRVEGSQAGATALLPGIPEG</sequence>
<evidence type="ECO:0000313" key="3">
    <source>
        <dbReference type="Proteomes" id="UP000594800"/>
    </source>
</evidence>
<proteinExistence type="predicted"/>
<evidence type="ECO:0000256" key="1">
    <source>
        <dbReference type="SAM" id="SignalP"/>
    </source>
</evidence>
<feature type="signal peptide" evidence="1">
    <location>
        <begin position="1"/>
        <end position="19"/>
    </location>
</feature>
<keyword evidence="1" id="KW-0732">Signal</keyword>
<feature type="chain" id="PRO_5032413549" evidence="1">
    <location>
        <begin position="20"/>
        <end position="137"/>
    </location>
</feature>
<dbReference type="EMBL" id="CP064942">
    <property type="protein sequence ID" value="QPH53590.1"/>
    <property type="molecule type" value="Genomic_DNA"/>
</dbReference>
<organism evidence="2 3">
    <name type="scientific">Pontivivens ytuae</name>
    <dbReference type="NCBI Taxonomy" id="2789856"/>
    <lineage>
        <taxon>Bacteria</taxon>
        <taxon>Pseudomonadati</taxon>
        <taxon>Pseudomonadota</taxon>
        <taxon>Alphaproteobacteria</taxon>
        <taxon>Rhodobacterales</taxon>
        <taxon>Paracoccaceae</taxon>
        <taxon>Pontivivens</taxon>
    </lineage>
</organism>
<dbReference type="PROSITE" id="PS51257">
    <property type="entry name" value="PROKAR_LIPOPROTEIN"/>
    <property type="match status" value="1"/>
</dbReference>
<evidence type="ECO:0000313" key="2">
    <source>
        <dbReference type="EMBL" id="QPH53590.1"/>
    </source>
</evidence>
<gene>
    <name evidence="2" type="ORF">I0K15_17690</name>
</gene>
<dbReference type="Proteomes" id="UP000594800">
    <property type="component" value="Chromosome"/>
</dbReference>
<name>A0A7S9LRE2_9RHOB</name>
<dbReference type="AlphaFoldDB" id="A0A7S9LRE2"/>
<reference evidence="2 3" key="1">
    <citation type="submission" date="2020-11" db="EMBL/GenBank/DDBJ databases">
        <title>Description of Pontivivens ytuae sp. nov. isolated from deep sea sediment of Mariana Trench.</title>
        <authorList>
            <person name="Wang Z."/>
            <person name="Sun Q.-L."/>
            <person name="Xu X.-D."/>
            <person name="Tang Y.-Z."/>
            <person name="Zhang J."/>
        </authorList>
    </citation>
    <scope>NUCLEOTIDE SEQUENCE [LARGE SCALE GENOMIC DNA]</scope>
    <source>
        <strain evidence="2 3">MT2928</strain>
    </source>
</reference>
<protein>
    <submittedName>
        <fullName evidence="2">Uncharacterized protein</fullName>
    </submittedName>
</protein>